<name>A0A645HS29_9ZZZZ</name>
<evidence type="ECO:0000313" key="2">
    <source>
        <dbReference type="EMBL" id="MPN41019.1"/>
    </source>
</evidence>
<gene>
    <name evidence="2" type="ORF">SDC9_188559</name>
</gene>
<organism evidence="2">
    <name type="scientific">bioreactor metagenome</name>
    <dbReference type="NCBI Taxonomy" id="1076179"/>
    <lineage>
        <taxon>unclassified sequences</taxon>
        <taxon>metagenomes</taxon>
        <taxon>ecological metagenomes</taxon>
    </lineage>
</organism>
<reference evidence="2" key="1">
    <citation type="submission" date="2019-08" db="EMBL/GenBank/DDBJ databases">
        <authorList>
            <person name="Kucharzyk K."/>
            <person name="Murdoch R.W."/>
            <person name="Higgins S."/>
            <person name="Loffler F."/>
        </authorList>
    </citation>
    <scope>NUCLEOTIDE SEQUENCE</scope>
</reference>
<protein>
    <submittedName>
        <fullName evidence="2">Uncharacterized protein</fullName>
    </submittedName>
</protein>
<feature type="region of interest" description="Disordered" evidence="1">
    <location>
        <begin position="1"/>
        <end position="33"/>
    </location>
</feature>
<accession>A0A645HS29</accession>
<comment type="caution">
    <text evidence="2">The sequence shown here is derived from an EMBL/GenBank/DDBJ whole genome shotgun (WGS) entry which is preliminary data.</text>
</comment>
<evidence type="ECO:0000256" key="1">
    <source>
        <dbReference type="SAM" id="MobiDB-lite"/>
    </source>
</evidence>
<proteinExistence type="predicted"/>
<sequence>MQPVGPRRVVEHGGNSSTGGEREQQGHCRRRARRQYADDFVRVRKTGERALQAERRPQQRSVGFLVQPDVLDQFVMRTKRGHSVKEGVVDGAFGA</sequence>
<dbReference type="EMBL" id="VSSQ01097819">
    <property type="protein sequence ID" value="MPN41019.1"/>
    <property type="molecule type" value="Genomic_DNA"/>
</dbReference>
<dbReference type="AlphaFoldDB" id="A0A645HS29"/>